<reference evidence="1" key="4">
    <citation type="submission" date="2025-09" db="UniProtKB">
        <authorList>
            <consortium name="Ensembl"/>
        </authorList>
    </citation>
    <scope>IDENTIFICATION</scope>
</reference>
<dbReference type="InParanoid" id="H2Y0U1"/>
<dbReference type="EMBL" id="EAAA01002044">
    <property type="status" value="NOT_ANNOTATED_CDS"/>
    <property type="molecule type" value="Genomic_DNA"/>
</dbReference>
<reference evidence="1" key="3">
    <citation type="submission" date="2025-08" db="UniProtKB">
        <authorList>
            <consortium name="Ensembl"/>
        </authorList>
    </citation>
    <scope>IDENTIFICATION</scope>
</reference>
<evidence type="ECO:0000313" key="2">
    <source>
        <dbReference type="Proteomes" id="UP000008144"/>
    </source>
</evidence>
<reference evidence="2" key="1">
    <citation type="journal article" date="2002" name="Science">
        <title>The draft genome of Ciona intestinalis: insights into chordate and vertebrate origins.</title>
        <authorList>
            <person name="Dehal P."/>
            <person name="Satou Y."/>
            <person name="Campbell R.K."/>
            <person name="Chapman J."/>
            <person name="Degnan B."/>
            <person name="De Tomaso A."/>
            <person name="Davidson B."/>
            <person name="Di Gregorio A."/>
            <person name="Gelpke M."/>
            <person name="Goodstein D.M."/>
            <person name="Harafuji N."/>
            <person name="Hastings K.E."/>
            <person name="Ho I."/>
            <person name="Hotta K."/>
            <person name="Huang W."/>
            <person name="Kawashima T."/>
            <person name="Lemaire P."/>
            <person name="Martinez D."/>
            <person name="Meinertzhagen I.A."/>
            <person name="Necula S."/>
            <person name="Nonaka M."/>
            <person name="Putnam N."/>
            <person name="Rash S."/>
            <person name="Saiga H."/>
            <person name="Satake M."/>
            <person name="Terry A."/>
            <person name="Yamada L."/>
            <person name="Wang H.G."/>
            <person name="Awazu S."/>
            <person name="Azumi K."/>
            <person name="Boore J."/>
            <person name="Branno M."/>
            <person name="Chin-Bow S."/>
            <person name="DeSantis R."/>
            <person name="Doyle S."/>
            <person name="Francino P."/>
            <person name="Keys D.N."/>
            <person name="Haga S."/>
            <person name="Hayashi H."/>
            <person name="Hino K."/>
            <person name="Imai K.S."/>
            <person name="Inaba K."/>
            <person name="Kano S."/>
            <person name="Kobayashi K."/>
            <person name="Kobayashi M."/>
            <person name="Lee B.I."/>
            <person name="Makabe K.W."/>
            <person name="Manohar C."/>
            <person name="Matassi G."/>
            <person name="Medina M."/>
            <person name="Mochizuki Y."/>
            <person name="Mount S."/>
            <person name="Morishita T."/>
            <person name="Miura S."/>
            <person name="Nakayama A."/>
            <person name="Nishizaka S."/>
            <person name="Nomoto H."/>
            <person name="Ohta F."/>
            <person name="Oishi K."/>
            <person name="Rigoutsos I."/>
            <person name="Sano M."/>
            <person name="Sasaki A."/>
            <person name="Sasakura Y."/>
            <person name="Shoguchi E."/>
            <person name="Shin-i T."/>
            <person name="Spagnuolo A."/>
            <person name="Stainier D."/>
            <person name="Suzuki M.M."/>
            <person name="Tassy O."/>
            <person name="Takatori N."/>
            <person name="Tokuoka M."/>
            <person name="Yagi K."/>
            <person name="Yoshizaki F."/>
            <person name="Wada S."/>
            <person name="Zhang C."/>
            <person name="Hyatt P.D."/>
            <person name="Larimer F."/>
            <person name="Detter C."/>
            <person name="Doggett N."/>
            <person name="Glavina T."/>
            <person name="Hawkins T."/>
            <person name="Richardson P."/>
            <person name="Lucas S."/>
            <person name="Kohara Y."/>
            <person name="Levine M."/>
            <person name="Satoh N."/>
            <person name="Rokhsar D.S."/>
        </authorList>
    </citation>
    <scope>NUCLEOTIDE SEQUENCE [LARGE SCALE GENOMIC DNA]</scope>
</reference>
<keyword evidence="2" id="KW-1185">Reference proteome</keyword>
<dbReference type="HOGENOM" id="CLU_3350793_0_0_1"/>
<name>H2Y0U1_CIOIN</name>
<proteinExistence type="predicted"/>
<dbReference type="AlphaFoldDB" id="H2Y0U1"/>
<organism evidence="1 2">
    <name type="scientific">Ciona intestinalis</name>
    <name type="common">Transparent sea squirt</name>
    <name type="synonym">Ascidia intestinalis</name>
    <dbReference type="NCBI Taxonomy" id="7719"/>
    <lineage>
        <taxon>Eukaryota</taxon>
        <taxon>Metazoa</taxon>
        <taxon>Chordata</taxon>
        <taxon>Tunicata</taxon>
        <taxon>Ascidiacea</taxon>
        <taxon>Phlebobranchia</taxon>
        <taxon>Cionidae</taxon>
        <taxon>Ciona</taxon>
    </lineage>
</organism>
<accession>H2Y0U1</accession>
<evidence type="ECO:0000313" key="1">
    <source>
        <dbReference type="Ensembl" id="ENSCINP00000035525.1"/>
    </source>
</evidence>
<reference evidence="1" key="2">
    <citation type="journal article" date="2008" name="Genome Biol.">
        <title>Improved genome assembly and evidence-based global gene model set for the chordate Ciona intestinalis: new insight into intron and operon populations.</title>
        <authorList>
            <person name="Satou Y."/>
            <person name="Mineta K."/>
            <person name="Ogasawara M."/>
            <person name="Sasakura Y."/>
            <person name="Shoguchi E."/>
            <person name="Ueno K."/>
            <person name="Yamada L."/>
            <person name="Matsumoto J."/>
            <person name="Wasserscheid J."/>
            <person name="Dewar K."/>
            <person name="Wiley G.B."/>
            <person name="Macmil S.L."/>
            <person name="Roe B.A."/>
            <person name="Zeller R.W."/>
            <person name="Hastings K.E."/>
            <person name="Lemaire P."/>
            <person name="Lindquist E."/>
            <person name="Endo T."/>
            <person name="Hotta K."/>
            <person name="Inaba K."/>
        </authorList>
    </citation>
    <scope>NUCLEOTIDE SEQUENCE [LARGE SCALE GENOMIC DNA]</scope>
    <source>
        <strain evidence="1">wild type</strain>
    </source>
</reference>
<dbReference type="Ensembl" id="ENSCINT00000032651.1">
    <property type="protein sequence ID" value="ENSCINP00000035525.1"/>
    <property type="gene ID" value="ENSCING00000022274.1"/>
</dbReference>
<sequence length="37" mass="3803">MTSSAGIPSSTINYLIVTANVGTLFENIAKVTAFALS</sequence>
<dbReference type="Proteomes" id="UP000008144">
    <property type="component" value="Chromosome 5"/>
</dbReference>
<protein>
    <submittedName>
        <fullName evidence="1">Uncharacterized protein</fullName>
    </submittedName>
</protein>